<dbReference type="HOGENOM" id="CLU_320522_0_0_5"/>
<evidence type="ECO:0000256" key="1">
    <source>
        <dbReference type="ARBA" id="ARBA00004613"/>
    </source>
</evidence>
<dbReference type="Pfam" id="PF00353">
    <property type="entry name" value="HemolysinCabind"/>
    <property type="match status" value="7"/>
</dbReference>
<organism evidence="3 4">
    <name type="scientific">Salipiger mucosus DSM 16094</name>
    <dbReference type="NCBI Taxonomy" id="1123237"/>
    <lineage>
        <taxon>Bacteria</taxon>
        <taxon>Pseudomonadati</taxon>
        <taxon>Pseudomonadota</taxon>
        <taxon>Alphaproteobacteria</taxon>
        <taxon>Rhodobacterales</taxon>
        <taxon>Roseobacteraceae</taxon>
        <taxon>Salipiger</taxon>
    </lineage>
</organism>
<comment type="subcellular location">
    <subcellularLocation>
        <location evidence="1">Secreted</location>
    </subcellularLocation>
</comment>
<dbReference type="PANTHER" id="PTHR38340">
    <property type="entry name" value="S-LAYER PROTEIN"/>
    <property type="match status" value="1"/>
</dbReference>
<dbReference type="eggNOG" id="COG2931">
    <property type="taxonomic scope" value="Bacteria"/>
</dbReference>
<comment type="caution">
    <text evidence="3">The sequence shown here is derived from an EMBL/GenBank/DDBJ whole genome shotgun (WGS) entry which is preliminary data.</text>
</comment>
<dbReference type="SUPFAM" id="SSF51120">
    <property type="entry name" value="beta-Roll"/>
    <property type="match status" value="3"/>
</dbReference>
<evidence type="ECO:0000256" key="2">
    <source>
        <dbReference type="ARBA" id="ARBA00022525"/>
    </source>
</evidence>
<dbReference type="InterPro" id="IPR018511">
    <property type="entry name" value="Hemolysin-typ_Ca-bd_CS"/>
</dbReference>
<dbReference type="GO" id="GO:0004035">
    <property type="term" value="F:alkaline phosphatase activity"/>
    <property type="evidence" value="ECO:0007669"/>
    <property type="project" value="UniProtKB-EC"/>
</dbReference>
<reference evidence="4" key="1">
    <citation type="journal article" date="2014" name="Stand. Genomic Sci.">
        <title>Genome sequence of the exopolysaccharide-producing Salipiger mucosus type strain (DSM 16094(T)), a moderately halophilic member of the Roseobacter clade.</title>
        <authorList>
            <person name="Riedel T."/>
            <person name="Spring S."/>
            <person name="Fiebig A."/>
            <person name="Petersen J."/>
            <person name="Kyrpides N.C."/>
            <person name="Goker M."/>
            <person name="Klenk H.P."/>
        </authorList>
    </citation>
    <scope>NUCLEOTIDE SEQUENCE [LARGE SCALE GENOMIC DNA]</scope>
    <source>
        <strain evidence="4">DSM 16094</strain>
    </source>
</reference>
<dbReference type="InterPro" id="IPR001343">
    <property type="entry name" value="Hemolysn_Ca-bd"/>
</dbReference>
<dbReference type="GO" id="GO:0005509">
    <property type="term" value="F:calcium ion binding"/>
    <property type="evidence" value="ECO:0007669"/>
    <property type="project" value="InterPro"/>
</dbReference>
<dbReference type="PROSITE" id="PS00330">
    <property type="entry name" value="HEMOLYSIN_CALCIUM"/>
    <property type="match status" value="4"/>
</dbReference>
<dbReference type="PRINTS" id="PR00313">
    <property type="entry name" value="CABNDNGRPT"/>
</dbReference>
<evidence type="ECO:0000313" key="4">
    <source>
        <dbReference type="Proteomes" id="UP000015347"/>
    </source>
</evidence>
<dbReference type="GO" id="GO:0005576">
    <property type="term" value="C:extracellular region"/>
    <property type="evidence" value="ECO:0007669"/>
    <property type="project" value="UniProtKB-SubCell"/>
</dbReference>
<keyword evidence="2" id="KW-0964">Secreted</keyword>
<dbReference type="PANTHER" id="PTHR38340:SF1">
    <property type="entry name" value="S-LAYER PROTEIN"/>
    <property type="match status" value="1"/>
</dbReference>
<keyword evidence="3" id="KW-0378">Hydrolase</keyword>
<accession>S9RZQ8</accession>
<dbReference type="STRING" id="1123237.Salmuc_02083"/>
<evidence type="ECO:0000313" key="3">
    <source>
        <dbReference type="EMBL" id="EPX83475.1"/>
    </source>
</evidence>
<sequence>MQDVISVNGEASYRDQVIDFQDPEEVTWQAIGRTSTESETVLHFDIDFEVGADSSIRLEGDFRDKVFLYSAELGTITIQDGDPLFTESGDVVDFRNLTEEQFLGTGDKNANADALGGDDVVTLPEAYEDYAKFLYITSHDGAFVWEFHGGTGADMIRGGDVRDYLVGDPDGAAFNDTLLGLGGGDFLFGGDGDDELDGFTGDDELFGGPGNDTLVGASGGSDTLSGGSGSGDRTVYEDFSRADVEVTAPSWVELGLGLGDYKFEVSGPLYTDRILHDVEEIHFNGKPLDVKATESMAAAGQAIHAGAYVTAAAAALGGPPGWAVAAGILVAAPIFERFVMTLRSEDVGRAAFVNSVVSLVDVTTGSFFGRMLEKAFGPAISLLPDPLEAALNEVLNNTRVFANDLYDDLLELFGDEVVTNRDGSRSLSQSSEEAAQELIGNALAEALISRIDEVTVALEIEFDSYLQDFGLDLEAVKTVEDTPPDLDGLSDIFSVDVMPPLALDPEDSSIVSASLAAADGLIVQHFGQDDTIVISDSSVSQDDVTVTYGSAILDIDADGDGNSDATITLEGDFSGESFVVSSDGGATKIRIASDDGWVVGTGDGDEITGVAAAEMIDGLGGDDTVTGAGGDDTLLGGTGNDWILGFAGHDLLRGEDGRDTLIGDAGNDQLFGGAGNDRLVPHGAGADVLNGGTGVDEVNYIRADGRVIVDLERDVTDEDFVRFFTQGAGSGDTFFGIENVMGGNFADNLRGDAADNHLQGSGVSDRLYGRGGDDTLDGGTGADALYGNLGVDIMTGGSDEGRRDRFIYFQTQESGPGAENRDIITDFVPGEDRIELSRFDADTTQGHKQAFDFIGDAAFTSAGQLGYRHEGGNTIVQADFDGDGNADFEIELTGAMDLTEADFLI</sequence>
<dbReference type="EMBL" id="APVH01000015">
    <property type="protein sequence ID" value="EPX83475.1"/>
    <property type="molecule type" value="Genomic_DNA"/>
</dbReference>
<proteinExistence type="predicted"/>
<protein>
    <submittedName>
        <fullName evidence="3">Alkaline phosphatase</fullName>
        <ecNumber evidence="3">3.1.3.1</ecNumber>
    </submittedName>
</protein>
<dbReference type="InterPro" id="IPR050557">
    <property type="entry name" value="RTX_toxin/Mannuronan_C5-epim"/>
</dbReference>
<gene>
    <name evidence="3" type="ORF">Salmuc_02083</name>
</gene>
<dbReference type="Proteomes" id="UP000015347">
    <property type="component" value="Unassembled WGS sequence"/>
</dbReference>
<dbReference type="AlphaFoldDB" id="S9RZQ8"/>
<name>S9RZQ8_9RHOB</name>
<dbReference type="Gene3D" id="2.150.10.10">
    <property type="entry name" value="Serralysin-like metalloprotease, C-terminal"/>
    <property type="match status" value="3"/>
</dbReference>
<dbReference type="EC" id="3.1.3.1" evidence="3"/>
<dbReference type="InterPro" id="IPR011049">
    <property type="entry name" value="Serralysin-like_metalloprot_C"/>
</dbReference>
<keyword evidence="4" id="KW-1185">Reference proteome</keyword>